<dbReference type="GO" id="GO:0016810">
    <property type="term" value="F:hydrolase activity, acting on carbon-nitrogen (but not peptide) bonds"/>
    <property type="evidence" value="ECO:0007669"/>
    <property type="project" value="InterPro"/>
</dbReference>
<evidence type="ECO:0000259" key="1">
    <source>
        <dbReference type="Pfam" id="PF07969"/>
    </source>
</evidence>
<reference evidence="3" key="1">
    <citation type="submission" date="2016-11" db="EMBL/GenBank/DDBJ databases">
        <authorList>
            <person name="Varghese N."/>
            <person name="Submissions S."/>
        </authorList>
    </citation>
    <scope>NUCLEOTIDE SEQUENCE [LARGE SCALE GENOMIC DNA]</scope>
    <source>
        <strain evidence="3">DSM 29440</strain>
    </source>
</reference>
<dbReference type="PANTHER" id="PTHR43135:SF3">
    <property type="entry name" value="ALPHA-D-RIBOSE 1-METHYLPHOSPHONATE 5-TRIPHOSPHATE DIPHOSPHATASE"/>
    <property type="match status" value="1"/>
</dbReference>
<dbReference type="OrthoDB" id="9785413at2"/>
<dbReference type="InterPro" id="IPR011059">
    <property type="entry name" value="Metal-dep_hydrolase_composite"/>
</dbReference>
<dbReference type="Gene3D" id="2.30.40.10">
    <property type="entry name" value="Urease, subunit C, domain 1"/>
    <property type="match status" value="1"/>
</dbReference>
<dbReference type="Pfam" id="PF07969">
    <property type="entry name" value="Amidohydro_3"/>
    <property type="match status" value="1"/>
</dbReference>
<organism evidence="2 3">
    <name type="scientific">Vannielia litorea</name>
    <dbReference type="NCBI Taxonomy" id="1217970"/>
    <lineage>
        <taxon>Bacteria</taxon>
        <taxon>Pseudomonadati</taxon>
        <taxon>Pseudomonadota</taxon>
        <taxon>Alphaproteobacteria</taxon>
        <taxon>Rhodobacterales</taxon>
        <taxon>Paracoccaceae</taxon>
        <taxon>Vannielia</taxon>
    </lineage>
</organism>
<sequence>MTRPLPPLRLTHGAVLTGPTLEERALTLACGRLTEGPAPEVDLSGYLVLPGIIDLHGDGFEHQIAPRSSAQLPLAPALSAVDRDAAAHGVTTLWLAQGWSWEGGRRDPDFAEALLAALSEVRPSLLTDMRVQLRCETHMPESAERMLAAIRRWGIDYVVFNNHMQEAELWLAERPQALASWAEKRGQTVEAFTARILAARDAAPRVPRHLCNLARAFDDLGLRYGSHDDPDGETRERMHILGATICEFPTHASAAKVARANGDPVLMGAPNVVRGGSQSGGVSARSLVARGLCDALVSDYHLPCLAAAAWALADAGTLPFHAAWELISTRPAAIMGLNDRGHLSDGTRADLVIVEAESRRIEATFCAGRLAHLSGALAARFLARPEAARALAAE</sequence>
<proteinExistence type="predicted"/>
<name>A0A1N6GKH4_9RHOB</name>
<gene>
    <name evidence="2" type="ORF">SAMN05444002_2573</name>
</gene>
<keyword evidence="3" id="KW-1185">Reference proteome</keyword>
<dbReference type="GO" id="GO:0019700">
    <property type="term" value="P:organic phosphonate catabolic process"/>
    <property type="evidence" value="ECO:0007669"/>
    <property type="project" value="InterPro"/>
</dbReference>
<dbReference type="PANTHER" id="PTHR43135">
    <property type="entry name" value="ALPHA-D-RIBOSE 1-METHYLPHOSPHONATE 5-TRIPHOSPHATE DIPHOSPHATASE"/>
    <property type="match status" value="1"/>
</dbReference>
<dbReference type="InterPro" id="IPR032466">
    <property type="entry name" value="Metal_Hydrolase"/>
</dbReference>
<dbReference type="AlphaFoldDB" id="A0A1N6GKH4"/>
<dbReference type="InterPro" id="IPR051781">
    <property type="entry name" value="Metallo-dep_Hydrolase"/>
</dbReference>
<accession>A0A1N6GKH4</accession>
<dbReference type="NCBIfam" id="NF011987">
    <property type="entry name" value="PRK15446.2-3"/>
    <property type="match status" value="1"/>
</dbReference>
<dbReference type="InterPro" id="IPR012696">
    <property type="entry name" value="PhnM"/>
</dbReference>
<dbReference type="SUPFAM" id="SSF51556">
    <property type="entry name" value="Metallo-dependent hydrolases"/>
    <property type="match status" value="1"/>
</dbReference>
<feature type="domain" description="Amidohydrolase 3" evidence="1">
    <location>
        <begin position="193"/>
        <end position="362"/>
    </location>
</feature>
<evidence type="ECO:0000313" key="3">
    <source>
        <dbReference type="Proteomes" id="UP000184932"/>
    </source>
</evidence>
<evidence type="ECO:0000313" key="2">
    <source>
        <dbReference type="EMBL" id="SIO08033.1"/>
    </source>
</evidence>
<dbReference type="InterPro" id="IPR013108">
    <property type="entry name" value="Amidohydro_3"/>
</dbReference>
<dbReference type="Gene3D" id="3.20.20.140">
    <property type="entry name" value="Metal-dependent hydrolases"/>
    <property type="match status" value="1"/>
</dbReference>
<protein>
    <submittedName>
        <fullName evidence="2">Alpha-D-ribose 1-methylphosphonate 5-triphosphate diphosphatase</fullName>
    </submittedName>
</protein>
<dbReference type="EMBL" id="FSRL01000001">
    <property type="protein sequence ID" value="SIO08033.1"/>
    <property type="molecule type" value="Genomic_DNA"/>
</dbReference>
<dbReference type="Proteomes" id="UP000184932">
    <property type="component" value="Unassembled WGS sequence"/>
</dbReference>
<dbReference type="PIRSF" id="PIRSF038971">
    <property type="entry name" value="PhnM"/>
    <property type="match status" value="1"/>
</dbReference>
<dbReference type="RefSeq" id="WP_074256574.1">
    <property type="nucleotide sequence ID" value="NZ_FSRL01000001.1"/>
</dbReference>
<dbReference type="SUPFAM" id="SSF51338">
    <property type="entry name" value="Composite domain of metallo-dependent hydrolases"/>
    <property type="match status" value="1"/>
</dbReference>
<dbReference type="STRING" id="1217970.SAMN05444002_2573"/>